<dbReference type="SMART" id="SM00091">
    <property type="entry name" value="PAS"/>
    <property type="match status" value="1"/>
</dbReference>
<dbReference type="EMBL" id="JAEIJD010000002">
    <property type="protein sequence ID" value="MBI6629172.1"/>
    <property type="molecule type" value="Genomic_DNA"/>
</dbReference>
<evidence type="ECO:0000313" key="3">
    <source>
        <dbReference type="EMBL" id="MBI6629172.1"/>
    </source>
</evidence>
<dbReference type="PROSITE" id="PS50112">
    <property type="entry name" value="PAS"/>
    <property type="match status" value="1"/>
</dbReference>
<dbReference type="InterPro" id="IPR035965">
    <property type="entry name" value="PAS-like_dom_sf"/>
</dbReference>
<dbReference type="InterPro" id="IPR000014">
    <property type="entry name" value="PAS"/>
</dbReference>
<accession>A0A934LXY8</accession>
<keyword evidence="4" id="KW-1185">Reference proteome</keyword>
<evidence type="ECO:0000313" key="4">
    <source>
        <dbReference type="Proteomes" id="UP000613255"/>
    </source>
</evidence>
<dbReference type="InterPro" id="IPR000700">
    <property type="entry name" value="PAS-assoc_C"/>
</dbReference>
<name>A0A934LXY8_9RHOB</name>
<feature type="domain" description="PAS" evidence="1">
    <location>
        <begin position="19"/>
        <end position="82"/>
    </location>
</feature>
<dbReference type="Proteomes" id="UP000613255">
    <property type="component" value="Unassembled WGS sequence"/>
</dbReference>
<dbReference type="RefSeq" id="WP_198685170.1">
    <property type="nucleotide sequence ID" value="NZ_JAEIJD010000002.1"/>
</dbReference>
<dbReference type="AlphaFoldDB" id="A0A934LXY8"/>
<dbReference type="NCBIfam" id="TIGR00229">
    <property type="entry name" value="sensory_box"/>
    <property type="match status" value="1"/>
</dbReference>
<dbReference type="Pfam" id="PF13426">
    <property type="entry name" value="PAS_9"/>
    <property type="match status" value="1"/>
</dbReference>
<reference evidence="3" key="1">
    <citation type="submission" date="2020-12" db="EMBL/GenBank/DDBJ databases">
        <title>Pontibaca salina gen. nov., sp. nov., isolated from marine sediment.</title>
        <authorList>
            <person name="Bo J."/>
            <person name="Wang S."/>
            <person name="Song X."/>
            <person name="Du Z."/>
        </authorList>
    </citation>
    <scope>NUCLEOTIDE SEQUENCE</scope>
    <source>
        <strain evidence="3">S1109L</strain>
    </source>
</reference>
<dbReference type="Gene3D" id="3.30.450.20">
    <property type="entry name" value="PAS domain"/>
    <property type="match status" value="1"/>
</dbReference>
<feature type="domain" description="PAC" evidence="2">
    <location>
        <begin position="90"/>
        <end position="142"/>
    </location>
</feature>
<dbReference type="SUPFAM" id="SSF55785">
    <property type="entry name" value="PYP-like sensor domain (PAS domain)"/>
    <property type="match status" value="1"/>
</dbReference>
<proteinExistence type="predicted"/>
<organism evidence="3 4">
    <name type="scientific">Pontibaca salina</name>
    <dbReference type="NCBI Taxonomy" id="2795731"/>
    <lineage>
        <taxon>Bacteria</taxon>
        <taxon>Pseudomonadati</taxon>
        <taxon>Pseudomonadota</taxon>
        <taxon>Alphaproteobacteria</taxon>
        <taxon>Rhodobacterales</taxon>
        <taxon>Roseobacteraceae</taxon>
        <taxon>Pontibaca</taxon>
    </lineage>
</organism>
<dbReference type="PROSITE" id="PS50113">
    <property type="entry name" value="PAC"/>
    <property type="match status" value="1"/>
</dbReference>
<evidence type="ECO:0000259" key="1">
    <source>
        <dbReference type="PROSITE" id="PS50112"/>
    </source>
</evidence>
<protein>
    <submittedName>
        <fullName evidence="3">PAS domain S-box protein</fullName>
    </submittedName>
</protein>
<dbReference type="CDD" id="cd00130">
    <property type="entry name" value="PAS"/>
    <property type="match status" value="1"/>
</dbReference>
<comment type="caution">
    <text evidence="3">The sequence shown here is derived from an EMBL/GenBank/DDBJ whole genome shotgun (WGS) entry which is preliminary data.</text>
</comment>
<evidence type="ECO:0000259" key="2">
    <source>
        <dbReference type="PROSITE" id="PS50113"/>
    </source>
</evidence>
<sequence>MDKTLSSSPVFEADLAGALLHRLPDALVVSDADGLICFWNSGAERIFGFTESEALGRSLDIIVPENLRARHWQGYEHTMKSGQTKYGAGDLLSVPAIRKDGRRISVQFSILPLMDSDGELTAIAAIMRDVTADFEARKKLRSEVAKLRQAAESAP</sequence>
<gene>
    <name evidence="3" type="ORF">JAO82_04675</name>
</gene>